<dbReference type="Proteomes" id="UP001178461">
    <property type="component" value="Chromosome 15"/>
</dbReference>
<dbReference type="EMBL" id="OX395141">
    <property type="protein sequence ID" value="CAI5795240.1"/>
    <property type="molecule type" value="Genomic_DNA"/>
</dbReference>
<feature type="compositionally biased region" description="Basic and acidic residues" evidence="1">
    <location>
        <begin position="172"/>
        <end position="185"/>
    </location>
</feature>
<gene>
    <name evidence="2" type="ORF">PODLI_1B005355</name>
</gene>
<proteinExistence type="predicted"/>
<dbReference type="AlphaFoldDB" id="A0AA35LF96"/>
<feature type="compositionally biased region" description="Polar residues" evidence="1">
    <location>
        <begin position="1"/>
        <end position="11"/>
    </location>
</feature>
<protein>
    <submittedName>
        <fullName evidence="2">Uncharacterized protein</fullName>
    </submittedName>
</protein>
<sequence length="216" mass="23879">MGTKESCTSKGSIEGTEDIASDPPSSKFTPGVQDASMPTGKSCSPNKSIEVTVQVESRPPNSKINQDTALASSGQQDIGTQKPAKESAVQTADASHQATMTMADTWSLDDLELEIQAMLHIQVLRGLRNQRKKVRAAKERRRWSRWSKRRGVFRITGRYRLSPIMEEASLSEVKRNGDDQKKMENPKSQPFVNDAPPVLDAPHEDMDALRTQGNSQ</sequence>
<keyword evidence="3" id="KW-1185">Reference proteome</keyword>
<feature type="region of interest" description="Disordered" evidence="1">
    <location>
        <begin position="1"/>
        <end position="82"/>
    </location>
</feature>
<accession>A0AA35LF96</accession>
<evidence type="ECO:0000313" key="3">
    <source>
        <dbReference type="Proteomes" id="UP001178461"/>
    </source>
</evidence>
<organism evidence="2 3">
    <name type="scientific">Podarcis lilfordi</name>
    <name type="common">Lilford's wall lizard</name>
    <dbReference type="NCBI Taxonomy" id="74358"/>
    <lineage>
        <taxon>Eukaryota</taxon>
        <taxon>Metazoa</taxon>
        <taxon>Chordata</taxon>
        <taxon>Craniata</taxon>
        <taxon>Vertebrata</taxon>
        <taxon>Euteleostomi</taxon>
        <taxon>Lepidosauria</taxon>
        <taxon>Squamata</taxon>
        <taxon>Bifurcata</taxon>
        <taxon>Unidentata</taxon>
        <taxon>Episquamata</taxon>
        <taxon>Laterata</taxon>
        <taxon>Lacertibaenia</taxon>
        <taxon>Lacertidae</taxon>
        <taxon>Podarcis</taxon>
    </lineage>
</organism>
<evidence type="ECO:0000256" key="1">
    <source>
        <dbReference type="SAM" id="MobiDB-lite"/>
    </source>
</evidence>
<evidence type="ECO:0000313" key="2">
    <source>
        <dbReference type="EMBL" id="CAI5795240.1"/>
    </source>
</evidence>
<reference evidence="2" key="1">
    <citation type="submission" date="2022-12" db="EMBL/GenBank/DDBJ databases">
        <authorList>
            <person name="Alioto T."/>
            <person name="Alioto T."/>
            <person name="Gomez Garrido J."/>
        </authorList>
    </citation>
    <scope>NUCLEOTIDE SEQUENCE</scope>
</reference>
<name>A0AA35LF96_9SAUR</name>
<feature type="region of interest" description="Disordered" evidence="1">
    <location>
        <begin position="170"/>
        <end position="216"/>
    </location>
</feature>
<feature type="compositionally biased region" description="Polar residues" evidence="1">
    <location>
        <begin position="39"/>
        <end position="79"/>
    </location>
</feature>